<comment type="caution">
    <text evidence="2">The sequence shown here is derived from an EMBL/GenBank/DDBJ whole genome shotgun (WGS) entry which is preliminary data.</text>
</comment>
<sequence>MTMAAKRKYDGIKGLGFVMALASFAWVFFYLTPPDFDVSFPSSLTPAEQRYLLSLKKKHSGVSRTLTEAEARSVIKNACSFIERVNGTKEIYDTPAARELLFGTACTESGLRPRFQDKNGTAIGLFQVEYATFIDLWNRAIKTNHPKLYKEIKKNYAGEDKQIRFEDLQLSDELCAIFARMKYAQAKSHIPPAADLEEQARYYKKYYNTELGKASHKSYLKRRAEVLEREK</sequence>
<evidence type="ECO:0000313" key="3">
    <source>
        <dbReference type="Proteomes" id="UP001275932"/>
    </source>
</evidence>
<accession>A0ABU4WHU2</accession>
<dbReference type="Proteomes" id="UP001275932">
    <property type="component" value="Unassembled WGS sequence"/>
</dbReference>
<keyword evidence="3" id="KW-1185">Reference proteome</keyword>
<evidence type="ECO:0000256" key="1">
    <source>
        <dbReference type="SAM" id="Phobius"/>
    </source>
</evidence>
<protein>
    <recommendedName>
        <fullName evidence="4">Transglycosylase SLT domain-containing protein</fullName>
    </recommendedName>
</protein>
<dbReference type="EMBL" id="JALBUT010000009">
    <property type="protein sequence ID" value="MDX8416131.1"/>
    <property type="molecule type" value="Genomic_DNA"/>
</dbReference>
<keyword evidence="1" id="KW-0812">Transmembrane</keyword>
<evidence type="ECO:0000313" key="2">
    <source>
        <dbReference type="EMBL" id="MDX8416131.1"/>
    </source>
</evidence>
<reference evidence="2 3" key="1">
    <citation type="submission" date="2022-03" db="EMBL/GenBank/DDBJ databases">
        <title>Novel taxa within the pig intestine.</title>
        <authorList>
            <person name="Wylensek D."/>
            <person name="Bishof K."/>
            <person name="Afrizal A."/>
            <person name="Clavel T."/>
        </authorList>
    </citation>
    <scope>NUCLEOTIDE SEQUENCE [LARGE SCALE GENOMIC DNA]</scope>
    <source>
        <strain evidence="2 3">CLA-KB-P66</strain>
    </source>
</reference>
<keyword evidence="1" id="KW-0472">Membrane</keyword>
<gene>
    <name evidence="2" type="ORF">MOX91_08090</name>
</gene>
<organism evidence="2 3">
    <name type="scientific">Intestinicryptomonas porci</name>
    <dbReference type="NCBI Taxonomy" id="2926320"/>
    <lineage>
        <taxon>Bacteria</taxon>
        <taxon>Pseudomonadati</taxon>
        <taxon>Verrucomicrobiota</taxon>
        <taxon>Opitutia</taxon>
        <taxon>Opitutales</taxon>
        <taxon>Intestinicryptomonaceae</taxon>
        <taxon>Intestinicryptomonas</taxon>
    </lineage>
</organism>
<name>A0ABU4WHU2_9BACT</name>
<evidence type="ECO:0008006" key="4">
    <source>
        <dbReference type="Google" id="ProtNLM"/>
    </source>
</evidence>
<keyword evidence="1" id="KW-1133">Transmembrane helix</keyword>
<feature type="transmembrane region" description="Helical" evidence="1">
    <location>
        <begin position="12"/>
        <end position="31"/>
    </location>
</feature>
<proteinExistence type="predicted"/>